<dbReference type="STRING" id="39841.SAMN05660836_00233"/>
<dbReference type="EMBL" id="FOUU01000001">
    <property type="protein sequence ID" value="SFM43766.1"/>
    <property type="molecule type" value="Genomic_DNA"/>
</dbReference>
<feature type="transmembrane region" description="Helical" evidence="1">
    <location>
        <begin position="34"/>
        <end position="53"/>
    </location>
</feature>
<evidence type="ECO:0000313" key="2">
    <source>
        <dbReference type="EMBL" id="SFM43766.1"/>
    </source>
</evidence>
<dbReference type="PANTHER" id="PTHR35804">
    <property type="entry name" value="LYSINE EXPORTER LYSO"/>
    <property type="match status" value="1"/>
</dbReference>
<dbReference type="GO" id="GO:0005886">
    <property type="term" value="C:plasma membrane"/>
    <property type="evidence" value="ECO:0007669"/>
    <property type="project" value="TreeGrafter"/>
</dbReference>
<dbReference type="OrthoDB" id="5451742at2"/>
<organism evidence="2 3">
    <name type="scientific">Thermodesulforhabdus norvegica</name>
    <dbReference type="NCBI Taxonomy" id="39841"/>
    <lineage>
        <taxon>Bacteria</taxon>
        <taxon>Pseudomonadati</taxon>
        <taxon>Thermodesulfobacteriota</taxon>
        <taxon>Syntrophobacteria</taxon>
        <taxon>Syntrophobacterales</taxon>
        <taxon>Thermodesulforhabdaceae</taxon>
        <taxon>Thermodesulforhabdus</taxon>
    </lineage>
</organism>
<dbReference type="RefSeq" id="WP_093392824.1">
    <property type="nucleotide sequence ID" value="NZ_FOUU01000001.1"/>
</dbReference>
<dbReference type="Proteomes" id="UP000199611">
    <property type="component" value="Unassembled WGS sequence"/>
</dbReference>
<keyword evidence="3" id="KW-1185">Reference proteome</keyword>
<keyword evidence="1" id="KW-0472">Membrane</keyword>
<name>A0A1I4QVN3_9BACT</name>
<keyword evidence="1" id="KW-0812">Transmembrane</keyword>
<evidence type="ECO:0008006" key="4">
    <source>
        <dbReference type="Google" id="ProtNLM"/>
    </source>
</evidence>
<dbReference type="PANTHER" id="PTHR35804:SF1">
    <property type="entry name" value="LYSINE EXPORTER LYSO"/>
    <property type="match status" value="1"/>
</dbReference>
<evidence type="ECO:0000313" key="3">
    <source>
        <dbReference type="Proteomes" id="UP000199611"/>
    </source>
</evidence>
<feature type="transmembrane region" description="Helical" evidence="1">
    <location>
        <begin position="177"/>
        <end position="200"/>
    </location>
</feature>
<dbReference type="InterPro" id="IPR005642">
    <property type="entry name" value="LysO"/>
</dbReference>
<keyword evidence="1" id="KW-1133">Transmembrane helix</keyword>
<accession>A0A1I4QVN3</accession>
<evidence type="ECO:0000256" key="1">
    <source>
        <dbReference type="SAM" id="Phobius"/>
    </source>
</evidence>
<gene>
    <name evidence="2" type="ORF">SAMN05660836_00233</name>
</gene>
<feature type="transmembrane region" description="Helical" evidence="1">
    <location>
        <begin position="95"/>
        <end position="113"/>
    </location>
</feature>
<protein>
    <recommendedName>
        <fullName evidence="4">Lysine exporter LysO family protein</fullName>
    </recommendedName>
</protein>
<dbReference type="Pfam" id="PF03956">
    <property type="entry name" value="Lys_export"/>
    <property type="match status" value="1"/>
</dbReference>
<dbReference type="GO" id="GO:0015661">
    <property type="term" value="F:L-lysine efflux transmembrane transporter activity"/>
    <property type="evidence" value="ECO:0007669"/>
    <property type="project" value="InterPro"/>
</dbReference>
<feature type="transmembrane region" description="Helical" evidence="1">
    <location>
        <begin position="65"/>
        <end position="89"/>
    </location>
</feature>
<feature type="transmembrane region" description="Helical" evidence="1">
    <location>
        <begin position="134"/>
        <end position="157"/>
    </location>
</feature>
<reference evidence="2 3" key="1">
    <citation type="submission" date="2016-10" db="EMBL/GenBank/DDBJ databases">
        <authorList>
            <person name="de Groot N.N."/>
        </authorList>
    </citation>
    <scope>NUCLEOTIDE SEQUENCE [LARGE SCALE GENOMIC DNA]</scope>
    <source>
        <strain evidence="2 3">DSM 9990</strain>
    </source>
</reference>
<sequence>MNAVVLMLGTVAVGFFLAWQGLLPELWVSNSERLIEYGLYILLVGIGIDIGRNRETLKDLWHSRWSILYVPFGVIIGTFLGSLIVPFVFPLKWNEALAVASGFGWYSLSGILLTKLHGPELGAVAFLSNVLREVFSIITIPFVARYCGTMTVVAPGGATTMDTTLPVIAKYTGKQDVVIVAFVNGVILSSLVPLLVPFFISLGSG</sequence>
<dbReference type="AlphaFoldDB" id="A0A1I4QVN3"/>
<proteinExistence type="predicted"/>